<evidence type="ECO:0000313" key="2">
    <source>
        <dbReference type="Proteomes" id="UP001139336"/>
    </source>
</evidence>
<organism evidence="1 2">
    <name type="scientific">Corynebacterium uropygiale</name>
    <dbReference type="NCBI Taxonomy" id="1775911"/>
    <lineage>
        <taxon>Bacteria</taxon>
        <taxon>Bacillati</taxon>
        <taxon>Actinomycetota</taxon>
        <taxon>Actinomycetes</taxon>
        <taxon>Mycobacteriales</taxon>
        <taxon>Corynebacteriaceae</taxon>
        <taxon>Corynebacterium</taxon>
    </lineage>
</organism>
<evidence type="ECO:0000313" key="1">
    <source>
        <dbReference type="EMBL" id="MCF4005857.1"/>
    </source>
</evidence>
<keyword evidence="2" id="KW-1185">Reference proteome</keyword>
<name>A0A9X1U6M8_9CORY</name>
<dbReference type="Proteomes" id="UP001139336">
    <property type="component" value="Unassembled WGS sequence"/>
</dbReference>
<dbReference type="Gene3D" id="3.40.50.720">
    <property type="entry name" value="NAD(P)-binding Rossmann-like Domain"/>
    <property type="match status" value="1"/>
</dbReference>
<dbReference type="AlphaFoldDB" id="A0A9X1U6M8"/>
<gene>
    <name evidence="1" type="ORF">L1O03_01540</name>
</gene>
<comment type="caution">
    <text evidence="1">The sequence shown here is derived from an EMBL/GenBank/DDBJ whole genome shotgun (WGS) entry which is preliminary data.</text>
</comment>
<dbReference type="RefSeq" id="WP_236118063.1">
    <property type="nucleotide sequence ID" value="NZ_JAKGSI010000001.1"/>
</dbReference>
<proteinExistence type="predicted"/>
<protein>
    <submittedName>
        <fullName evidence="1">Uncharacterized protein</fullName>
    </submittedName>
</protein>
<sequence>MLRRFDVRTFALMLPMEDLSPLKRRGLVLIREAKDLDWTYISPAADFQPDSPATGRYVVAGEEFTTNEKGESFISYADYASALLDELESHAHPIQRISVYTAS</sequence>
<reference evidence="1" key="1">
    <citation type="submission" date="2022-01" db="EMBL/GenBank/DDBJ databases">
        <title>Corynebacterium sp. nov isolated from isolated from the feces of the greater white-fronted geese (Anser albifrons) at Poyang Lake, PR China.</title>
        <authorList>
            <person name="Liu Q."/>
        </authorList>
    </citation>
    <scope>NUCLEOTIDE SEQUENCE</scope>
    <source>
        <strain evidence="1">JCM 32435</strain>
    </source>
</reference>
<dbReference type="EMBL" id="JAKGSI010000001">
    <property type="protein sequence ID" value="MCF4005857.1"/>
    <property type="molecule type" value="Genomic_DNA"/>
</dbReference>
<accession>A0A9X1U6M8</accession>